<feature type="compositionally biased region" description="Basic and acidic residues" evidence="2">
    <location>
        <begin position="559"/>
        <end position="576"/>
    </location>
</feature>
<dbReference type="AlphaFoldDB" id="A0A6H0XSA0"/>
<feature type="compositionally biased region" description="Polar residues" evidence="2">
    <location>
        <begin position="52"/>
        <end position="61"/>
    </location>
</feature>
<keyword evidence="4" id="KW-1185">Reference proteome</keyword>
<sequence>MDSKQSQMAAVGWRQAQPDARISPRASAQHLVTSGKSTSSSPTFASSTTHTQTPIATTNSVDAKCTGDVRRAERPSLLTEASPTRYAGRSCQSSNAERSLISPHTPSTEQWQASSVDDHNGSELRSIKVSPRHRSSFLSAARQSMVRSSIPPSAHIERHEKDERYTSAFAANPPMSLPSFAAFSDAAQARQSAVFPATLTAGQAKGVASCLCAHLSPIVQIAADAARRLSLALRDHILQLNETFSHTIEPQVQLMQNLVEQLLSAEKEFTLAQSAPPQRSVCTKCHATLTTSDRSPVNLKRYADGDTSESLKRLRVDTHSHQRSSPPAPLSRADSREDAYRSSSPSAMRSGDLAQPIPRSGAQNRLLPSPSSLVQPPVTFATGSTIGSPSTASYPHSGSLHNASTSSVASQHIANLEHKVSLTSLSLQSLQDEHTSLLKKWHRERTKIQTIEKKCQISDSEINELSARNEELLEQVKTLELQLLDTGRKREDELRLAARDKDQWSRMLEMSRRMQADAEMKSQRFQHDKSRLEERVLWFEQTNGRSAKETPTSAGTTDIRPDAQHDQQSKQDDRSSHTVHASTRLRDKTIAMQRQIDELRAALEDAQRRNISMDEKFGELITHRQALSQVLHDALSCSKKVTTTEAEPVKSQAGTSLEDRQGARSIDITPQVMIPAAPQSTSTVAERSAAAASVEAFLNGDPVMQIGLNFSQSATTYTPEEICSALGKPSPSVAKQ</sequence>
<name>A0A6H0XSA0_9PEZI</name>
<dbReference type="EMBL" id="CP051140">
    <property type="protein sequence ID" value="QIW97565.1"/>
    <property type="molecule type" value="Genomic_DNA"/>
</dbReference>
<dbReference type="OrthoDB" id="5427204at2759"/>
<feature type="compositionally biased region" description="Polar residues" evidence="2">
    <location>
        <begin position="90"/>
        <end position="115"/>
    </location>
</feature>
<gene>
    <name evidence="3" type="ORF">AMS68_003083</name>
</gene>
<reference evidence="3 4" key="1">
    <citation type="journal article" date="2016" name="Sci. Rep.">
        <title>Peltaster fructicola genome reveals evolution from an invasive phytopathogen to an ectophytic parasite.</title>
        <authorList>
            <person name="Xu C."/>
            <person name="Chen H."/>
            <person name="Gleason M.L."/>
            <person name="Xu J.R."/>
            <person name="Liu H."/>
            <person name="Zhang R."/>
            <person name="Sun G."/>
        </authorList>
    </citation>
    <scope>NUCLEOTIDE SEQUENCE [LARGE SCALE GENOMIC DNA]</scope>
    <source>
        <strain evidence="3 4">LNHT1506</strain>
    </source>
</reference>
<feature type="region of interest" description="Disordered" evidence="2">
    <location>
        <begin position="1"/>
        <end position="130"/>
    </location>
</feature>
<feature type="region of interest" description="Disordered" evidence="2">
    <location>
        <begin position="540"/>
        <end position="588"/>
    </location>
</feature>
<dbReference type="Proteomes" id="UP000503462">
    <property type="component" value="Chromosome 2"/>
</dbReference>
<evidence type="ECO:0000313" key="4">
    <source>
        <dbReference type="Proteomes" id="UP000503462"/>
    </source>
</evidence>
<evidence type="ECO:0000313" key="3">
    <source>
        <dbReference type="EMBL" id="QIW97565.1"/>
    </source>
</evidence>
<accession>A0A6H0XSA0</accession>
<feature type="coiled-coil region" evidence="1">
    <location>
        <begin position="589"/>
        <end position="616"/>
    </location>
</feature>
<evidence type="ECO:0000256" key="2">
    <source>
        <dbReference type="SAM" id="MobiDB-lite"/>
    </source>
</evidence>
<feature type="compositionally biased region" description="Polar residues" evidence="2">
    <location>
        <begin position="381"/>
        <end position="406"/>
    </location>
</feature>
<keyword evidence="1" id="KW-0175">Coiled coil</keyword>
<feature type="compositionally biased region" description="Basic and acidic residues" evidence="2">
    <location>
        <begin position="65"/>
        <end position="74"/>
    </location>
</feature>
<feature type="compositionally biased region" description="Basic and acidic residues" evidence="2">
    <location>
        <begin position="301"/>
        <end position="320"/>
    </location>
</feature>
<feature type="compositionally biased region" description="Basic and acidic residues" evidence="2">
    <location>
        <begin position="116"/>
        <end position="126"/>
    </location>
</feature>
<organism evidence="3 4">
    <name type="scientific">Peltaster fructicola</name>
    <dbReference type="NCBI Taxonomy" id="286661"/>
    <lineage>
        <taxon>Eukaryota</taxon>
        <taxon>Fungi</taxon>
        <taxon>Dikarya</taxon>
        <taxon>Ascomycota</taxon>
        <taxon>Pezizomycotina</taxon>
        <taxon>Dothideomycetes</taxon>
        <taxon>Dothideomycetes incertae sedis</taxon>
        <taxon>Peltaster</taxon>
    </lineage>
</organism>
<feature type="compositionally biased region" description="Low complexity" evidence="2">
    <location>
        <begin position="366"/>
        <end position="378"/>
    </location>
</feature>
<evidence type="ECO:0000256" key="1">
    <source>
        <dbReference type="SAM" id="Coils"/>
    </source>
</evidence>
<feature type="region of interest" description="Disordered" evidence="2">
    <location>
        <begin position="643"/>
        <end position="666"/>
    </location>
</feature>
<feature type="compositionally biased region" description="Polar residues" evidence="2">
    <location>
        <begin position="540"/>
        <end position="556"/>
    </location>
</feature>
<feature type="coiled-coil region" evidence="1">
    <location>
        <begin position="413"/>
        <end position="489"/>
    </location>
</feature>
<feature type="region of interest" description="Disordered" evidence="2">
    <location>
        <begin position="296"/>
        <end position="406"/>
    </location>
</feature>
<feature type="compositionally biased region" description="Low complexity" evidence="2">
    <location>
        <begin position="33"/>
        <end position="51"/>
    </location>
</feature>
<proteinExistence type="predicted"/>
<protein>
    <submittedName>
        <fullName evidence="3">Uncharacterized protein</fullName>
    </submittedName>
</protein>